<comment type="caution">
    <text evidence="1">The sequence shown here is derived from an EMBL/GenBank/DDBJ whole genome shotgun (WGS) entry which is preliminary data.</text>
</comment>
<dbReference type="AlphaFoldDB" id="A0A373FMX0"/>
<dbReference type="Proteomes" id="UP000261948">
    <property type="component" value="Unassembled WGS sequence"/>
</dbReference>
<evidence type="ECO:0000313" key="2">
    <source>
        <dbReference type="Proteomes" id="UP000261948"/>
    </source>
</evidence>
<proteinExistence type="predicted"/>
<organism evidence="1 2">
    <name type="scientific">Comamonas testosteroni</name>
    <name type="common">Pseudomonas testosteroni</name>
    <dbReference type="NCBI Taxonomy" id="285"/>
    <lineage>
        <taxon>Bacteria</taxon>
        <taxon>Pseudomonadati</taxon>
        <taxon>Pseudomonadota</taxon>
        <taxon>Betaproteobacteria</taxon>
        <taxon>Burkholderiales</taxon>
        <taxon>Comamonadaceae</taxon>
        <taxon>Comamonas</taxon>
    </lineage>
</organism>
<protein>
    <recommendedName>
        <fullName evidence="3">Lipoprotein</fullName>
    </recommendedName>
</protein>
<accession>A0A373FMX0</accession>
<gene>
    <name evidence="1" type="ORF">DZC30_07800</name>
</gene>
<dbReference type="EMBL" id="QURR01000008">
    <property type="protein sequence ID" value="RGE45496.1"/>
    <property type="molecule type" value="Genomic_DNA"/>
</dbReference>
<dbReference type="OrthoDB" id="8795405at2"/>
<reference evidence="1 2" key="1">
    <citation type="submission" date="2018-08" db="EMBL/GenBank/DDBJ databases">
        <title>Comamonas testosteroni strain SWCO2.</title>
        <authorList>
            <person name="Jiang N."/>
            <person name="Zhang X.Z."/>
        </authorList>
    </citation>
    <scope>NUCLEOTIDE SEQUENCE [LARGE SCALE GENOMIC DNA]</scope>
    <source>
        <strain evidence="1 2">SWCO2</strain>
    </source>
</reference>
<evidence type="ECO:0008006" key="3">
    <source>
        <dbReference type="Google" id="ProtNLM"/>
    </source>
</evidence>
<keyword evidence="2" id="KW-1185">Reference proteome</keyword>
<name>A0A373FMX0_COMTE</name>
<evidence type="ECO:0000313" key="1">
    <source>
        <dbReference type="EMBL" id="RGE45496.1"/>
    </source>
</evidence>
<dbReference type="PROSITE" id="PS51257">
    <property type="entry name" value="PROKAR_LIPOPROTEIN"/>
    <property type="match status" value="1"/>
</dbReference>
<sequence>MKERILICSALIFALTGCNSSPSNSDLEDYLNPIFVSCKNLKIVDIKKTNGYQEDGYYRVEFSYGLELKDPSLLDTMRNRWNEEKEEEQRRKEATKNFHETRDALEKDIEESAQDIGMNVRFTSLSNEIIVRNQGFSAEVTNGTPEFLQEKINKWKNLVKNREHEIEIQKPFKIFGSEETILYKNYYNGCNPSVKQFTKSLFEGQQFALLQSDDKTPLFNEYKVKVNFILPMRKTENGWRVISKN</sequence>